<dbReference type="SUPFAM" id="SSF53098">
    <property type="entry name" value="Ribonuclease H-like"/>
    <property type="match status" value="1"/>
</dbReference>
<keyword evidence="2" id="KW-1185">Reference proteome</keyword>
<evidence type="ECO:0008006" key="3">
    <source>
        <dbReference type="Google" id="ProtNLM"/>
    </source>
</evidence>
<dbReference type="InterPro" id="IPR036397">
    <property type="entry name" value="RNaseH_sf"/>
</dbReference>
<dbReference type="GO" id="GO:0003676">
    <property type="term" value="F:nucleic acid binding"/>
    <property type="evidence" value="ECO:0007669"/>
    <property type="project" value="InterPro"/>
</dbReference>
<protein>
    <recommendedName>
        <fullName evidence="3">RNase H type-1 domain-containing protein</fullName>
    </recommendedName>
</protein>
<dbReference type="InterPro" id="IPR012337">
    <property type="entry name" value="RNaseH-like_sf"/>
</dbReference>
<gene>
    <name evidence="1" type="ORF">F0562_019813</name>
</gene>
<organism evidence="1 2">
    <name type="scientific">Nyssa sinensis</name>
    <dbReference type="NCBI Taxonomy" id="561372"/>
    <lineage>
        <taxon>Eukaryota</taxon>
        <taxon>Viridiplantae</taxon>
        <taxon>Streptophyta</taxon>
        <taxon>Embryophyta</taxon>
        <taxon>Tracheophyta</taxon>
        <taxon>Spermatophyta</taxon>
        <taxon>Magnoliopsida</taxon>
        <taxon>eudicotyledons</taxon>
        <taxon>Gunneridae</taxon>
        <taxon>Pentapetalae</taxon>
        <taxon>asterids</taxon>
        <taxon>Cornales</taxon>
        <taxon>Nyssaceae</taxon>
        <taxon>Nyssa</taxon>
    </lineage>
</organism>
<dbReference type="EMBL" id="CM018033">
    <property type="protein sequence ID" value="KAA8544970.1"/>
    <property type="molecule type" value="Genomic_DNA"/>
</dbReference>
<name>A0A5J5BSD0_9ASTE</name>
<evidence type="ECO:0000313" key="2">
    <source>
        <dbReference type="Proteomes" id="UP000325577"/>
    </source>
</evidence>
<dbReference type="Gene3D" id="3.30.420.10">
    <property type="entry name" value="Ribonuclease H-like superfamily/Ribonuclease H"/>
    <property type="match status" value="1"/>
</dbReference>
<accession>A0A5J5BSD0</accession>
<dbReference type="AlphaFoldDB" id="A0A5J5BSD0"/>
<dbReference type="Proteomes" id="UP000325577">
    <property type="component" value="Linkage Group LG10"/>
</dbReference>
<evidence type="ECO:0000313" key="1">
    <source>
        <dbReference type="EMBL" id="KAA8544970.1"/>
    </source>
</evidence>
<sequence>MNTDGAWGNTGTGGIGNETGVFIAALVMRKSMLASPLLMEAYAVLEGLLFCRDTGIFGIEVDMDNQYLLMLNQNWGTGDVQQQQSDDIGIYWQLEEKILVMAKEKALKKAVE</sequence>
<reference evidence="1 2" key="1">
    <citation type="submission" date="2019-09" db="EMBL/GenBank/DDBJ databases">
        <title>A chromosome-level genome assembly of the Chinese tupelo Nyssa sinensis.</title>
        <authorList>
            <person name="Yang X."/>
            <person name="Kang M."/>
            <person name="Yang Y."/>
            <person name="Xiong H."/>
            <person name="Wang M."/>
            <person name="Zhang Z."/>
            <person name="Wang Z."/>
            <person name="Wu H."/>
            <person name="Ma T."/>
            <person name="Liu J."/>
            <person name="Xi Z."/>
        </authorList>
    </citation>
    <scope>NUCLEOTIDE SEQUENCE [LARGE SCALE GENOMIC DNA]</scope>
    <source>
        <strain evidence="1">J267</strain>
        <tissue evidence="1">Leaf</tissue>
    </source>
</reference>
<proteinExistence type="predicted"/>